<name>A0A495D464_9PROT</name>
<dbReference type="OrthoDB" id="5194526at2"/>
<dbReference type="RefSeq" id="WP_083635098.1">
    <property type="nucleotide sequence ID" value="NZ_RBIM01000004.1"/>
</dbReference>
<dbReference type="Pfam" id="PF06319">
    <property type="entry name" value="MmcB-like"/>
    <property type="match status" value="1"/>
</dbReference>
<organism evidence="1 2">
    <name type="scientific">Maricaulis maris</name>
    <dbReference type="NCBI Taxonomy" id="74318"/>
    <lineage>
        <taxon>Bacteria</taxon>
        <taxon>Pseudomonadati</taxon>
        <taxon>Pseudomonadota</taxon>
        <taxon>Alphaproteobacteria</taxon>
        <taxon>Maricaulales</taxon>
        <taxon>Maricaulaceae</taxon>
        <taxon>Maricaulis</taxon>
    </lineage>
</organism>
<dbReference type="PIRSF" id="PIRSF031796">
    <property type="entry name" value="UPC031796"/>
    <property type="match status" value="1"/>
</dbReference>
<comment type="caution">
    <text evidence="1">The sequence shown here is derived from an EMBL/GenBank/DDBJ whole genome shotgun (WGS) entry which is preliminary data.</text>
</comment>
<reference evidence="1 2" key="1">
    <citation type="submission" date="2018-10" db="EMBL/GenBank/DDBJ databases">
        <title>Genomic Encyclopedia of Type Strains, Phase IV (KMG-IV): sequencing the most valuable type-strain genomes for metagenomic binning, comparative biology and taxonomic classification.</title>
        <authorList>
            <person name="Goeker M."/>
        </authorList>
    </citation>
    <scope>NUCLEOTIDE SEQUENCE [LARGE SCALE GENOMIC DNA]</scope>
    <source>
        <strain evidence="1 2">DSM 4734</strain>
    </source>
</reference>
<evidence type="ECO:0000313" key="1">
    <source>
        <dbReference type="EMBL" id="RKQ96672.1"/>
    </source>
</evidence>
<sequence>MEQTDVMSLDDTASAANPRIDDAQALMRGAARLLWHMGFSAIPEFILPDGRRADLAALGRKGEIIIVEIKSGIADFRADSKWTNYAGYCDRLYFAVSERFPRDVIPDDAGLIIADGFGGAIIRESPVLTLAPARRKALTLRFARAAADRLMRVGEPGTDTSPASA</sequence>
<evidence type="ECO:0008006" key="3">
    <source>
        <dbReference type="Google" id="ProtNLM"/>
    </source>
</evidence>
<protein>
    <recommendedName>
        <fullName evidence="3">DNA repair protein MmcB-related protein</fullName>
    </recommendedName>
</protein>
<gene>
    <name evidence="1" type="ORF">C7435_2005</name>
</gene>
<dbReference type="Proteomes" id="UP000273675">
    <property type="component" value="Unassembled WGS sequence"/>
</dbReference>
<proteinExistence type="predicted"/>
<dbReference type="InterPro" id="IPR009394">
    <property type="entry name" value="MmcB-like"/>
</dbReference>
<dbReference type="AlphaFoldDB" id="A0A495D464"/>
<accession>A0A495D464</accession>
<evidence type="ECO:0000313" key="2">
    <source>
        <dbReference type="Proteomes" id="UP000273675"/>
    </source>
</evidence>
<dbReference type="EMBL" id="RBIM01000004">
    <property type="protein sequence ID" value="RKQ96672.1"/>
    <property type="molecule type" value="Genomic_DNA"/>
</dbReference>